<comment type="similarity">
    <text evidence="2">Belongs to the SusD family.</text>
</comment>
<proteinExistence type="inferred from homology"/>
<feature type="domain" description="RagB/SusD" evidence="7">
    <location>
        <begin position="335"/>
        <end position="488"/>
    </location>
</feature>
<feature type="chain" id="PRO_5002490202" description="RagB/SusD domain-containing protein" evidence="6">
    <location>
        <begin position="21"/>
        <end position="494"/>
    </location>
</feature>
<accession>A0A0F5JL77</accession>
<comment type="caution">
    <text evidence="9">The sequence shown here is derived from an EMBL/GenBank/DDBJ whole genome shotgun (WGS) entry which is preliminary data.</text>
</comment>
<dbReference type="RefSeq" id="WP_046145456.1">
    <property type="nucleotide sequence ID" value="NZ_KQ033912.1"/>
</dbReference>
<evidence type="ECO:0000259" key="7">
    <source>
        <dbReference type="Pfam" id="PF07980"/>
    </source>
</evidence>
<dbReference type="InterPro" id="IPR011990">
    <property type="entry name" value="TPR-like_helical_dom_sf"/>
</dbReference>
<dbReference type="PROSITE" id="PS51257">
    <property type="entry name" value="PROKAR_LIPOPROTEIN"/>
    <property type="match status" value="1"/>
</dbReference>
<sequence>MRLKYNIIAIALLGVGFSSCNDFLNQNPQTDLSENDFYKTADDFTSAVNGAYSALQESNIFGNWYVFAEIPSDNTRNQLSGSVTSQDEFDKFYIDTQNSYIKDFWTAAYLTINRTNTVLGRIDGIDIDANLAVRYKLECKFIRSLMYFNLVRVYGDVPLVLKEITISEAYDILREPKDNIYNLIISDLKEAAEGLPDSYPTTDDGRATKGAAKALLGEIYMTLHKYSEAESILGEIISSGRYSLLENTAGTLNIDGYKNVFSPVNHNNKEGIFEIQFLKGGYGEGSNFANNFAPENSGTNVVTVGSTGGNNIPEMDIYNAYEEGDLRRDFSMSLGYYDNRKNGEWIESRYICKFMDVPYQSNDASNNYPVFRYADILLMYAEALNQNGKTSEACKYLNMTRRRGFGYQTTETTPVDLHTTDKATFALMVEQERRVELAFENHRWFDLIRTGRAVEVMKGKGFSLNETNLTCPIPQKQIDVNPDLTQNQYIIEPR</sequence>
<feature type="signal peptide" evidence="6">
    <location>
        <begin position="1"/>
        <end position="20"/>
    </location>
</feature>
<keyword evidence="5" id="KW-0998">Cell outer membrane</keyword>
<evidence type="ECO:0000313" key="9">
    <source>
        <dbReference type="EMBL" id="KKB58192.1"/>
    </source>
</evidence>
<dbReference type="Pfam" id="PF07980">
    <property type="entry name" value="SusD_RagB"/>
    <property type="match status" value="1"/>
</dbReference>
<dbReference type="STRING" id="927665.HMPREF1535_01013"/>
<dbReference type="Proteomes" id="UP000033047">
    <property type="component" value="Unassembled WGS sequence"/>
</dbReference>
<evidence type="ECO:0000256" key="3">
    <source>
        <dbReference type="ARBA" id="ARBA00022729"/>
    </source>
</evidence>
<dbReference type="SUPFAM" id="SSF48452">
    <property type="entry name" value="TPR-like"/>
    <property type="match status" value="1"/>
</dbReference>
<evidence type="ECO:0000256" key="5">
    <source>
        <dbReference type="ARBA" id="ARBA00023237"/>
    </source>
</evidence>
<dbReference type="InterPro" id="IPR012944">
    <property type="entry name" value="SusD_RagB_dom"/>
</dbReference>
<dbReference type="CDD" id="cd08977">
    <property type="entry name" value="SusD"/>
    <property type="match status" value="1"/>
</dbReference>
<evidence type="ECO:0000256" key="6">
    <source>
        <dbReference type="SAM" id="SignalP"/>
    </source>
</evidence>
<evidence type="ECO:0008006" key="11">
    <source>
        <dbReference type="Google" id="ProtNLM"/>
    </source>
</evidence>
<keyword evidence="3 6" id="KW-0732">Signal</keyword>
<dbReference type="PATRIC" id="fig|927665.4.peg.1035"/>
<dbReference type="EMBL" id="AQHV01000006">
    <property type="protein sequence ID" value="KKB58192.1"/>
    <property type="molecule type" value="Genomic_DNA"/>
</dbReference>
<protein>
    <recommendedName>
        <fullName evidence="11">RagB/SusD domain-containing protein</fullName>
    </recommendedName>
</protein>
<feature type="domain" description="SusD-like N-terminal" evidence="8">
    <location>
        <begin position="22"/>
        <end position="221"/>
    </location>
</feature>
<dbReference type="GO" id="GO:0009279">
    <property type="term" value="C:cell outer membrane"/>
    <property type="evidence" value="ECO:0007669"/>
    <property type="project" value="UniProtKB-SubCell"/>
</dbReference>
<organism evidence="9 10">
    <name type="scientific">Parabacteroides goldsteinii DSM 19448 = WAL 12034</name>
    <dbReference type="NCBI Taxonomy" id="927665"/>
    <lineage>
        <taxon>Bacteria</taxon>
        <taxon>Pseudomonadati</taxon>
        <taxon>Bacteroidota</taxon>
        <taxon>Bacteroidia</taxon>
        <taxon>Bacteroidales</taxon>
        <taxon>Tannerellaceae</taxon>
        <taxon>Parabacteroides</taxon>
    </lineage>
</organism>
<evidence type="ECO:0000256" key="4">
    <source>
        <dbReference type="ARBA" id="ARBA00023136"/>
    </source>
</evidence>
<dbReference type="Pfam" id="PF14322">
    <property type="entry name" value="SusD-like_3"/>
    <property type="match status" value="1"/>
</dbReference>
<name>A0A0F5JL77_9BACT</name>
<dbReference type="InterPro" id="IPR033985">
    <property type="entry name" value="SusD-like_N"/>
</dbReference>
<keyword evidence="4" id="KW-0472">Membrane</keyword>
<evidence type="ECO:0000256" key="2">
    <source>
        <dbReference type="ARBA" id="ARBA00006275"/>
    </source>
</evidence>
<dbReference type="HOGENOM" id="CLU_015553_1_3_10"/>
<evidence type="ECO:0000256" key="1">
    <source>
        <dbReference type="ARBA" id="ARBA00004442"/>
    </source>
</evidence>
<reference evidence="9 10" key="1">
    <citation type="submission" date="2013-04" db="EMBL/GenBank/DDBJ databases">
        <title>The Genome Sequence of Parabacteroides goldsteinii DSM 19448.</title>
        <authorList>
            <consortium name="The Broad Institute Genomics Platform"/>
            <person name="Earl A."/>
            <person name="Ward D."/>
            <person name="Feldgarden M."/>
            <person name="Gevers D."/>
            <person name="Martens E."/>
            <person name="Sakamoto M."/>
            <person name="Benno Y."/>
            <person name="Song Y."/>
            <person name="Liu C."/>
            <person name="Lee J."/>
            <person name="Bolanos M."/>
            <person name="Vaisanen M.L."/>
            <person name="Finegold S.M."/>
            <person name="Walker B."/>
            <person name="Young S."/>
            <person name="Zeng Q."/>
            <person name="Gargeya S."/>
            <person name="Fitzgerald M."/>
            <person name="Haas B."/>
            <person name="Abouelleil A."/>
            <person name="Allen A.W."/>
            <person name="Alvarado L."/>
            <person name="Arachchi H.M."/>
            <person name="Berlin A.M."/>
            <person name="Chapman S.B."/>
            <person name="Gainer-Dewar J."/>
            <person name="Goldberg J."/>
            <person name="Griggs A."/>
            <person name="Gujja S."/>
            <person name="Hansen M."/>
            <person name="Howarth C."/>
            <person name="Imamovic A."/>
            <person name="Ireland A."/>
            <person name="Larimer J."/>
            <person name="McCowan C."/>
            <person name="Murphy C."/>
            <person name="Pearson M."/>
            <person name="Poon T.W."/>
            <person name="Priest M."/>
            <person name="Roberts A."/>
            <person name="Saif S."/>
            <person name="Shea T."/>
            <person name="Sisk P."/>
            <person name="Sykes S."/>
            <person name="Wortman J."/>
            <person name="Nusbaum C."/>
            <person name="Birren B."/>
        </authorList>
    </citation>
    <scope>NUCLEOTIDE SEQUENCE [LARGE SCALE GENOMIC DNA]</scope>
    <source>
        <strain evidence="9 10">DSM 19448</strain>
    </source>
</reference>
<dbReference type="AlphaFoldDB" id="A0A0F5JL77"/>
<gene>
    <name evidence="9" type="ORF">HMPREF1535_01013</name>
</gene>
<evidence type="ECO:0000313" key="10">
    <source>
        <dbReference type="Proteomes" id="UP000033047"/>
    </source>
</evidence>
<comment type="subcellular location">
    <subcellularLocation>
        <location evidence="1">Cell outer membrane</location>
    </subcellularLocation>
</comment>
<evidence type="ECO:0000259" key="8">
    <source>
        <dbReference type="Pfam" id="PF14322"/>
    </source>
</evidence>
<dbReference type="Gene3D" id="1.25.40.390">
    <property type="match status" value="1"/>
</dbReference>